<feature type="region of interest" description="Disordered" evidence="1">
    <location>
        <begin position="141"/>
        <end position="197"/>
    </location>
</feature>
<dbReference type="OrthoDB" id="5866377at2759"/>
<dbReference type="Proteomes" id="UP000025227">
    <property type="component" value="Unplaced"/>
</dbReference>
<proteinExistence type="predicted"/>
<feature type="region of interest" description="Disordered" evidence="1">
    <location>
        <begin position="1"/>
        <end position="25"/>
    </location>
</feature>
<reference evidence="3" key="1">
    <citation type="submission" date="2020-12" db="UniProtKB">
        <authorList>
            <consortium name="WormBaseParasite"/>
        </authorList>
    </citation>
    <scope>IDENTIFICATION</scope>
    <source>
        <strain evidence="3">MHco3</strain>
    </source>
</reference>
<feature type="region of interest" description="Disordered" evidence="1">
    <location>
        <begin position="54"/>
        <end position="96"/>
    </location>
</feature>
<organism evidence="2 3">
    <name type="scientific">Haemonchus contortus</name>
    <name type="common">Barber pole worm</name>
    <dbReference type="NCBI Taxonomy" id="6289"/>
    <lineage>
        <taxon>Eukaryota</taxon>
        <taxon>Metazoa</taxon>
        <taxon>Ecdysozoa</taxon>
        <taxon>Nematoda</taxon>
        <taxon>Chromadorea</taxon>
        <taxon>Rhabditida</taxon>
        <taxon>Rhabditina</taxon>
        <taxon>Rhabditomorpha</taxon>
        <taxon>Strongyloidea</taxon>
        <taxon>Trichostrongylidae</taxon>
        <taxon>Haemonchus</taxon>
    </lineage>
</organism>
<dbReference type="WBParaSite" id="HCON_00111390-00001">
    <property type="protein sequence ID" value="HCON_00111390-00001"/>
    <property type="gene ID" value="HCON_00111390"/>
</dbReference>
<feature type="compositionally biased region" description="Basic residues" evidence="1">
    <location>
        <begin position="168"/>
        <end position="188"/>
    </location>
</feature>
<name>A0A7I4YKQ1_HAECO</name>
<sequence length="197" mass="21995">MAEWVASEDAERTVDNASDADGEPVHQAIMDVDMAERCGDKNAELEEFKRQLKTKQRAIDPSRAEQTAVKKGFSATDGAIPEEELVNPSQEAQDASKATICKRVRVAPVELKWVAIKGKAQAGDRVLEEFMQLESVKIPKTLRPRGNPSVVVHAQPSGEPVIKDGRVFKRHSKRVQKRKLRSLQRATKKKLDNLSME</sequence>
<accession>A0A7I4YKQ1</accession>
<dbReference type="AlphaFoldDB" id="A0A7I4YKQ1"/>
<evidence type="ECO:0000313" key="3">
    <source>
        <dbReference type="WBParaSite" id="HCON_00111390-00001"/>
    </source>
</evidence>
<evidence type="ECO:0000256" key="1">
    <source>
        <dbReference type="SAM" id="MobiDB-lite"/>
    </source>
</evidence>
<keyword evidence="2" id="KW-1185">Reference proteome</keyword>
<protein>
    <submittedName>
        <fullName evidence="3">PRP3 domain-containing protein</fullName>
    </submittedName>
</protein>
<evidence type="ECO:0000313" key="2">
    <source>
        <dbReference type="Proteomes" id="UP000025227"/>
    </source>
</evidence>